<evidence type="ECO:0000313" key="2">
    <source>
        <dbReference type="Proteomes" id="UP000805649"/>
    </source>
</evidence>
<proteinExistence type="predicted"/>
<gene>
    <name evidence="1" type="ORF">CTRU02_215714</name>
</gene>
<reference evidence="1 2" key="1">
    <citation type="journal article" date="2020" name="Phytopathology">
        <title>Genome Sequence Resources of Colletotrichum truncatum, C. plurivorum, C. musicola, and C. sojae: Four Species Pathogenic to Soybean (Glycine max).</title>
        <authorList>
            <person name="Rogerio F."/>
            <person name="Boufleur T.R."/>
            <person name="Ciampi-Guillardi M."/>
            <person name="Sukno S.A."/>
            <person name="Thon M.R."/>
            <person name="Massola Junior N.S."/>
            <person name="Baroncelli R."/>
        </authorList>
    </citation>
    <scope>NUCLEOTIDE SEQUENCE [LARGE SCALE GENOMIC DNA]</scope>
    <source>
        <strain evidence="1 2">CMES1059</strain>
    </source>
</reference>
<comment type="caution">
    <text evidence="1">The sequence shown here is derived from an EMBL/GenBank/DDBJ whole genome shotgun (WGS) entry which is preliminary data.</text>
</comment>
<sequence>MKRNHHNTFPGLKAAAAVFLAVQGVDAGQVQCADAQNKVVPGTNCDGKATAGEFFLFSSEEEYTLGATVDPNILKLDSAGIFEQRYAMFPADIPIRGLQFNGFGRPVRKRQCDTGGNEGGNGGGGRGGIGG</sequence>
<dbReference type="Proteomes" id="UP000805649">
    <property type="component" value="Unassembled WGS sequence"/>
</dbReference>
<name>A0ACC3YBZ0_COLTU</name>
<evidence type="ECO:0000313" key="1">
    <source>
        <dbReference type="EMBL" id="KAL0929358.1"/>
    </source>
</evidence>
<organism evidence="1 2">
    <name type="scientific">Colletotrichum truncatum</name>
    <name type="common">Anthracnose fungus</name>
    <name type="synonym">Colletotrichum capsici</name>
    <dbReference type="NCBI Taxonomy" id="5467"/>
    <lineage>
        <taxon>Eukaryota</taxon>
        <taxon>Fungi</taxon>
        <taxon>Dikarya</taxon>
        <taxon>Ascomycota</taxon>
        <taxon>Pezizomycotina</taxon>
        <taxon>Sordariomycetes</taxon>
        <taxon>Hypocreomycetidae</taxon>
        <taxon>Glomerellales</taxon>
        <taxon>Glomerellaceae</taxon>
        <taxon>Colletotrichum</taxon>
        <taxon>Colletotrichum truncatum species complex</taxon>
    </lineage>
</organism>
<protein>
    <submittedName>
        <fullName evidence="1">Uncharacterized protein</fullName>
    </submittedName>
</protein>
<keyword evidence="2" id="KW-1185">Reference proteome</keyword>
<dbReference type="EMBL" id="VUJX02000018">
    <property type="protein sequence ID" value="KAL0929358.1"/>
    <property type="molecule type" value="Genomic_DNA"/>
</dbReference>
<accession>A0ACC3YBZ0</accession>